<dbReference type="AlphaFoldDB" id="A0A8H3IL44"/>
<feature type="compositionally biased region" description="Basic and acidic residues" evidence="1">
    <location>
        <begin position="1"/>
        <end position="11"/>
    </location>
</feature>
<comment type="caution">
    <text evidence="2">The sequence shown here is derived from an EMBL/GenBank/DDBJ whole genome shotgun (WGS) entry which is preliminary data.</text>
</comment>
<sequence length="594" mass="64612">MSSHDYIDQDARYAQQLQAEEDARGVADGRPATDYPQHGSSSPGQAGQQGGYQIGAGAPVNQQFLGADQTPGIQQGDHTSVEGTQGHGYAAPPQQQQYSQSSGAAQGYGYAPPPQQQQYPSVGGAQGYAPQSQVNYPPPPPQGQHMSASGAPGQGPIPSHHMPAGQQSQEYYQPQPLQGQQMQASGMSEQAPQQYYPPPPQQPHPPAGVGLSGQSLDTGFQPPLPPRRPSAQSVNLGDDDPSNPIHYTRDPHKLVAYLVPFPKPIIKGVEPSSIPDRFLIYTPPPPPLSAPAEGEKEDKFHKIQRKWQNEVRAAKTSDAKTASWKGVKSKATKGINWAIGKTTTSNLDFVNRIPGAKIDSHDKHSEDGVHESDVTHKTVGLEEMVLIYPSSYAAPPDQVKAEFINTMMRTKSKAQRDSIIATGLLPVSGAIDLLATVVWPFGGLLEVDGVWAYSSIRGAKTARSVTKRLTSSTQSGTNTQGQTEAQEMAGDKLRLTFTQSPRLEVLNRYLMARCRDHDHRHFPSVEIAPTESEVLAAIGWAPSQTGGESRNWEDEQWETEEVKEDMRNTLGKASKEWDKWCEAFAKDPEKAMKK</sequence>
<feature type="compositionally biased region" description="Acidic residues" evidence="1">
    <location>
        <begin position="554"/>
        <end position="563"/>
    </location>
</feature>
<name>A0A8H3IL44_9LECA</name>
<protein>
    <recommendedName>
        <fullName evidence="4">Secreted protein</fullName>
    </recommendedName>
</protein>
<feature type="compositionally biased region" description="Pro residues" evidence="1">
    <location>
        <begin position="195"/>
        <end position="206"/>
    </location>
</feature>
<gene>
    <name evidence="2" type="ORF">IMSHALPRED_005804</name>
</gene>
<evidence type="ECO:0008006" key="4">
    <source>
        <dbReference type="Google" id="ProtNLM"/>
    </source>
</evidence>
<accession>A0A8H3IL44</accession>
<feature type="region of interest" description="Disordered" evidence="1">
    <location>
        <begin position="542"/>
        <end position="563"/>
    </location>
</feature>
<evidence type="ECO:0000313" key="2">
    <source>
        <dbReference type="EMBL" id="CAF9922928.1"/>
    </source>
</evidence>
<feature type="compositionally biased region" description="Low complexity" evidence="1">
    <location>
        <begin position="169"/>
        <end position="183"/>
    </location>
</feature>
<feature type="compositionally biased region" description="Low complexity" evidence="1">
    <location>
        <begin position="36"/>
        <end position="46"/>
    </location>
</feature>
<organism evidence="2 3">
    <name type="scientific">Imshaugia aleurites</name>
    <dbReference type="NCBI Taxonomy" id="172621"/>
    <lineage>
        <taxon>Eukaryota</taxon>
        <taxon>Fungi</taxon>
        <taxon>Dikarya</taxon>
        <taxon>Ascomycota</taxon>
        <taxon>Pezizomycotina</taxon>
        <taxon>Lecanoromycetes</taxon>
        <taxon>OSLEUM clade</taxon>
        <taxon>Lecanoromycetidae</taxon>
        <taxon>Lecanorales</taxon>
        <taxon>Lecanorineae</taxon>
        <taxon>Parmeliaceae</taxon>
        <taxon>Imshaugia</taxon>
    </lineage>
</organism>
<dbReference type="OrthoDB" id="3189033at2759"/>
<feature type="compositionally biased region" description="Polar residues" evidence="1">
    <location>
        <begin position="71"/>
        <end position="83"/>
    </location>
</feature>
<dbReference type="Proteomes" id="UP000664534">
    <property type="component" value="Unassembled WGS sequence"/>
</dbReference>
<reference evidence="2" key="1">
    <citation type="submission" date="2021-03" db="EMBL/GenBank/DDBJ databases">
        <authorList>
            <person name="Tagirdzhanova G."/>
        </authorList>
    </citation>
    <scope>NUCLEOTIDE SEQUENCE</scope>
</reference>
<evidence type="ECO:0000313" key="3">
    <source>
        <dbReference type="Proteomes" id="UP000664534"/>
    </source>
</evidence>
<dbReference type="EMBL" id="CAJPDT010000032">
    <property type="protein sequence ID" value="CAF9922928.1"/>
    <property type="molecule type" value="Genomic_DNA"/>
</dbReference>
<evidence type="ECO:0000256" key="1">
    <source>
        <dbReference type="SAM" id="MobiDB-lite"/>
    </source>
</evidence>
<proteinExistence type="predicted"/>
<keyword evidence="3" id="KW-1185">Reference proteome</keyword>
<feature type="compositionally biased region" description="Low complexity" evidence="1">
    <location>
        <begin position="87"/>
        <end position="121"/>
    </location>
</feature>
<feature type="region of interest" description="Disordered" evidence="1">
    <location>
        <begin position="1"/>
        <end position="248"/>
    </location>
</feature>